<dbReference type="PANTHER" id="PTHR43330:SF27">
    <property type="entry name" value="METHIONINE AMINOPEPTIDASE"/>
    <property type="match status" value="1"/>
</dbReference>
<keyword evidence="5 6" id="KW-0378">Hydrolase</keyword>
<feature type="binding site" evidence="6">
    <location>
        <position position="84"/>
    </location>
    <ligand>
        <name>substrate</name>
    </ligand>
</feature>
<feature type="binding site" evidence="6">
    <location>
        <position position="188"/>
    </location>
    <ligand>
        <name>substrate</name>
    </ligand>
</feature>
<proteinExistence type="inferred from homology"/>
<gene>
    <name evidence="6 9" type="primary">map</name>
    <name evidence="9" type="ORF">J4H85_06220</name>
</gene>
<reference evidence="9" key="1">
    <citation type="submission" date="2021-03" db="EMBL/GenBank/DDBJ databases">
        <title>Leucobacter chromiisoli sp. nov., isolated from chromium-containing soil of chemical plant.</title>
        <authorList>
            <person name="Xu Z."/>
        </authorList>
    </citation>
    <scope>NUCLEOTIDE SEQUENCE</scope>
    <source>
        <strain evidence="9">K 70/01</strain>
    </source>
</reference>
<comment type="cofactor">
    <cofactor evidence="6">
        <name>Co(2+)</name>
        <dbReference type="ChEBI" id="CHEBI:48828"/>
    </cofactor>
    <cofactor evidence="6">
        <name>Zn(2+)</name>
        <dbReference type="ChEBI" id="CHEBI:29105"/>
    </cofactor>
    <cofactor evidence="6">
        <name>Mn(2+)</name>
        <dbReference type="ChEBI" id="CHEBI:29035"/>
    </cofactor>
    <cofactor evidence="6">
        <name>Fe(2+)</name>
        <dbReference type="ChEBI" id="CHEBI:29033"/>
    </cofactor>
    <text evidence="6">Binds 2 divalent metal cations per subunit. Has a high-affinity and a low affinity metal-binding site. The true nature of the physiological cofactor is under debate. The enzyme is active with cobalt, zinc, manganese or divalent iron ions. Most likely, methionine aminopeptidases function as mononuclear Fe(2+)-metalloproteases under physiological conditions, and the catalytically relevant metal-binding site has been assigned to the histidine-containing high-affinity site.</text>
</comment>
<comment type="catalytic activity">
    <reaction evidence="6 7">
        <text>Release of N-terminal amino acids, preferentially methionine, from peptides and arylamides.</text>
        <dbReference type="EC" id="3.4.11.18"/>
    </reaction>
</comment>
<dbReference type="GO" id="GO:0006508">
    <property type="term" value="P:proteolysis"/>
    <property type="evidence" value="ECO:0007669"/>
    <property type="project" value="UniProtKB-KW"/>
</dbReference>
<evidence type="ECO:0000313" key="9">
    <source>
        <dbReference type="EMBL" id="MBO2989589.1"/>
    </source>
</evidence>
<dbReference type="InterPro" id="IPR001714">
    <property type="entry name" value="Pept_M24_MAP"/>
</dbReference>
<evidence type="ECO:0000256" key="3">
    <source>
        <dbReference type="ARBA" id="ARBA00022670"/>
    </source>
</evidence>
<dbReference type="AlphaFoldDB" id="A0A939QKX1"/>
<evidence type="ECO:0000256" key="1">
    <source>
        <dbReference type="ARBA" id="ARBA00002521"/>
    </source>
</evidence>
<dbReference type="PANTHER" id="PTHR43330">
    <property type="entry name" value="METHIONINE AMINOPEPTIDASE"/>
    <property type="match status" value="1"/>
</dbReference>
<dbReference type="GO" id="GO:0005829">
    <property type="term" value="C:cytosol"/>
    <property type="evidence" value="ECO:0007669"/>
    <property type="project" value="TreeGrafter"/>
</dbReference>
<dbReference type="EC" id="3.4.11.18" evidence="6 7"/>
<keyword evidence="4 6" id="KW-0479">Metal-binding</keyword>
<name>A0A939QKX1_9MICO</name>
<dbReference type="InterPro" id="IPR002467">
    <property type="entry name" value="Pept_M24A_MAP1"/>
</dbReference>
<dbReference type="Pfam" id="PF00557">
    <property type="entry name" value="Peptidase_M24"/>
    <property type="match status" value="1"/>
</dbReference>
<keyword evidence="10" id="KW-1185">Reference proteome</keyword>
<evidence type="ECO:0000256" key="2">
    <source>
        <dbReference type="ARBA" id="ARBA00022438"/>
    </source>
</evidence>
<comment type="function">
    <text evidence="1 6">Removes the N-terminal methionine from nascent proteins. The N-terminal methionine is often cleaved when the second residue in the primary sequence is small and uncharged (Met-Ala-, Cys, Gly, Pro, Ser, Thr, or Val). Requires deformylation of the N(alpha)-formylated initiator methionine before it can be hydrolyzed.</text>
</comment>
<evidence type="ECO:0000256" key="5">
    <source>
        <dbReference type="ARBA" id="ARBA00022801"/>
    </source>
</evidence>
<keyword evidence="2 6" id="KW-0031">Aminopeptidase</keyword>
<dbReference type="HAMAP" id="MF_01974">
    <property type="entry name" value="MetAP_1"/>
    <property type="match status" value="1"/>
</dbReference>
<evidence type="ECO:0000256" key="4">
    <source>
        <dbReference type="ARBA" id="ARBA00022723"/>
    </source>
</evidence>
<feature type="binding site" evidence="6">
    <location>
        <position position="101"/>
    </location>
    <ligand>
        <name>a divalent metal cation</name>
        <dbReference type="ChEBI" id="CHEBI:60240"/>
        <label>1</label>
    </ligand>
</feature>
<protein>
    <recommendedName>
        <fullName evidence="6 7">Methionine aminopeptidase</fullName>
        <shortName evidence="6">MAP</shortName>
        <shortName evidence="6">MetAP</shortName>
        <ecNumber evidence="6 7">3.4.11.18</ecNumber>
    </recommendedName>
    <alternativeName>
        <fullName evidence="6">Peptidase M</fullName>
    </alternativeName>
</protein>
<organism evidence="9 10">
    <name type="scientific">Leucobacter tardus</name>
    <dbReference type="NCBI Taxonomy" id="501483"/>
    <lineage>
        <taxon>Bacteria</taxon>
        <taxon>Bacillati</taxon>
        <taxon>Actinomycetota</taxon>
        <taxon>Actinomycetes</taxon>
        <taxon>Micrococcales</taxon>
        <taxon>Microbacteriaceae</taxon>
        <taxon>Leucobacter</taxon>
    </lineage>
</organism>
<dbReference type="NCBIfam" id="TIGR00500">
    <property type="entry name" value="met_pdase_I"/>
    <property type="match status" value="1"/>
</dbReference>
<dbReference type="GO" id="GO:0004239">
    <property type="term" value="F:initiator methionyl aminopeptidase activity"/>
    <property type="evidence" value="ECO:0007669"/>
    <property type="project" value="UniProtKB-UniRule"/>
</dbReference>
<dbReference type="SUPFAM" id="SSF55920">
    <property type="entry name" value="Creatinase/aminopeptidase"/>
    <property type="match status" value="1"/>
</dbReference>
<dbReference type="InterPro" id="IPR000994">
    <property type="entry name" value="Pept_M24"/>
</dbReference>
<dbReference type="PROSITE" id="PS00680">
    <property type="entry name" value="MAP_1"/>
    <property type="match status" value="1"/>
</dbReference>
<keyword evidence="3 6" id="KW-0645">Protease</keyword>
<feature type="domain" description="Peptidase M24" evidence="8">
    <location>
        <begin position="19"/>
        <end position="251"/>
    </location>
</feature>
<evidence type="ECO:0000259" key="8">
    <source>
        <dbReference type="Pfam" id="PF00557"/>
    </source>
</evidence>
<feature type="binding site" evidence="6">
    <location>
        <position position="181"/>
    </location>
    <ligand>
        <name>a divalent metal cation</name>
        <dbReference type="ChEBI" id="CHEBI:60240"/>
        <label>2</label>
        <note>catalytic</note>
    </ligand>
</feature>
<dbReference type="RefSeq" id="WP_208237924.1">
    <property type="nucleotide sequence ID" value="NZ_BAAAQU010000001.1"/>
</dbReference>
<feature type="binding site" evidence="6">
    <location>
        <position position="214"/>
    </location>
    <ligand>
        <name>a divalent metal cation</name>
        <dbReference type="ChEBI" id="CHEBI:60240"/>
        <label>2</label>
        <note>catalytic</note>
    </ligand>
</feature>
<comment type="subunit">
    <text evidence="6">Monomer.</text>
</comment>
<evidence type="ECO:0000313" key="10">
    <source>
        <dbReference type="Proteomes" id="UP000668403"/>
    </source>
</evidence>
<dbReference type="GO" id="GO:0070006">
    <property type="term" value="F:metalloaminopeptidase activity"/>
    <property type="evidence" value="ECO:0007669"/>
    <property type="project" value="UniProtKB-UniRule"/>
</dbReference>
<dbReference type="Gene3D" id="3.90.230.10">
    <property type="entry name" value="Creatinase/methionine aminopeptidase superfamily"/>
    <property type="match status" value="1"/>
</dbReference>
<dbReference type="EMBL" id="JAGFBF010000004">
    <property type="protein sequence ID" value="MBO2989589.1"/>
    <property type="molecule type" value="Genomic_DNA"/>
</dbReference>
<feature type="binding site" evidence="6">
    <location>
        <position position="245"/>
    </location>
    <ligand>
        <name>a divalent metal cation</name>
        <dbReference type="ChEBI" id="CHEBI:60240"/>
        <label>2</label>
        <note>catalytic</note>
    </ligand>
</feature>
<dbReference type="GO" id="GO:0046872">
    <property type="term" value="F:metal ion binding"/>
    <property type="evidence" value="ECO:0007669"/>
    <property type="project" value="UniProtKB-UniRule"/>
</dbReference>
<feature type="binding site" evidence="6">
    <location>
        <position position="112"/>
    </location>
    <ligand>
        <name>a divalent metal cation</name>
        <dbReference type="ChEBI" id="CHEBI:60240"/>
        <label>1</label>
    </ligand>
</feature>
<feature type="binding site" evidence="6">
    <location>
        <position position="112"/>
    </location>
    <ligand>
        <name>a divalent metal cation</name>
        <dbReference type="ChEBI" id="CHEBI:60240"/>
        <label>2</label>
        <note>catalytic</note>
    </ligand>
</feature>
<dbReference type="Proteomes" id="UP000668403">
    <property type="component" value="Unassembled WGS sequence"/>
</dbReference>
<feature type="binding site" evidence="6">
    <location>
        <position position="245"/>
    </location>
    <ligand>
        <name>a divalent metal cation</name>
        <dbReference type="ChEBI" id="CHEBI:60240"/>
        <label>1</label>
    </ligand>
</feature>
<sequence length="279" mass="29635">MARGLIRRSIYKSPAQLRLMRAPGEATAAALSAARAAIRPGVTPLELDALAEAAIRARGGDPNFMLEPGYRHTICANVNESVVHAIPTDRPLEPGDIIAVDAGAVVDGWNGDSAFTAVLPDPERPELTDANERLSHVTEQAMWRGIAKLASARHLNEVGETIAEYVEDVSEFGILEDYIGHGIGRRMHEDPPVFNYPVGRKGPEVKPGLVVAIEPIISAGGIDTVTRSDNWTVAMADGSMSAQWEHSVAVHRDGIWVLTADDGGAAGLAPLGVTPVPIP</sequence>
<comment type="caution">
    <text evidence="9">The sequence shown here is derived from an EMBL/GenBank/DDBJ whole genome shotgun (WGS) entry which is preliminary data.</text>
</comment>
<evidence type="ECO:0000256" key="6">
    <source>
        <dbReference type="HAMAP-Rule" id="MF_01974"/>
    </source>
</evidence>
<evidence type="ECO:0000256" key="7">
    <source>
        <dbReference type="RuleBase" id="RU003653"/>
    </source>
</evidence>
<comment type="similarity">
    <text evidence="6">Belongs to the peptidase M24A family. Methionine aminopeptidase type 1 subfamily.</text>
</comment>
<dbReference type="PRINTS" id="PR00599">
    <property type="entry name" value="MAPEPTIDASE"/>
</dbReference>
<dbReference type="InterPro" id="IPR036005">
    <property type="entry name" value="Creatinase/aminopeptidase-like"/>
</dbReference>
<accession>A0A939QKX1</accession>